<feature type="compositionally biased region" description="Low complexity" evidence="7">
    <location>
        <begin position="110"/>
        <end position="125"/>
    </location>
</feature>
<sequence>MSKLYRSTRDKVATGLCGGLSEAVGIDSTLLRVLFIISIFFTGGTTLFIYFIASLVVPKEPVPPYNPYGPGSGGYYGGRPGNNGYNNSYNGGNGGYSGQSYDPRSPYNDPSFGSRPSGGFSSQSSNLDAMMEDIEKKAMKKELDELKKKLSNYEKGEV</sequence>
<feature type="coiled-coil region" evidence="6">
    <location>
        <begin position="129"/>
        <end position="156"/>
    </location>
</feature>
<evidence type="ECO:0000256" key="2">
    <source>
        <dbReference type="ARBA" id="ARBA00022475"/>
    </source>
</evidence>
<evidence type="ECO:0000256" key="1">
    <source>
        <dbReference type="ARBA" id="ARBA00004162"/>
    </source>
</evidence>
<comment type="subcellular location">
    <subcellularLocation>
        <location evidence="1">Cell membrane</location>
        <topology evidence="1">Single-pass membrane protein</topology>
    </subcellularLocation>
</comment>
<protein>
    <recommendedName>
        <fullName evidence="9">Phage shock protein PspC N-terminal domain-containing protein</fullName>
    </recommendedName>
</protein>
<evidence type="ECO:0000313" key="11">
    <source>
        <dbReference type="Proteomes" id="UP000682811"/>
    </source>
</evidence>
<dbReference type="InterPro" id="IPR052027">
    <property type="entry name" value="PspC"/>
</dbReference>
<reference evidence="10 11" key="1">
    <citation type="submission" date="2021-03" db="EMBL/GenBank/DDBJ databases">
        <title>Antimicrobial resistance genes in bacteria isolated from Japanese honey, and their potential for conferring macrolide and lincosamide resistance in the American foulbrood pathogen Paenibacillus larvae.</title>
        <authorList>
            <person name="Okamoto M."/>
            <person name="Kumagai M."/>
            <person name="Kanamori H."/>
            <person name="Takamatsu D."/>
        </authorList>
    </citation>
    <scope>NUCLEOTIDE SEQUENCE [LARGE SCALE GENOMIC DNA]</scope>
    <source>
        <strain evidence="10 11">J34TS1</strain>
    </source>
</reference>
<feature type="transmembrane region" description="Helical" evidence="8">
    <location>
        <begin position="35"/>
        <end position="57"/>
    </location>
</feature>
<feature type="compositionally biased region" description="Gly residues" evidence="7">
    <location>
        <begin position="70"/>
        <end position="81"/>
    </location>
</feature>
<organism evidence="10 11">
    <name type="scientific">Paenibacillus azoreducens</name>
    <dbReference type="NCBI Taxonomy" id="116718"/>
    <lineage>
        <taxon>Bacteria</taxon>
        <taxon>Bacillati</taxon>
        <taxon>Bacillota</taxon>
        <taxon>Bacilli</taxon>
        <taxon>Bacillales</taxon>
        <taxon>Paenibacillaceae</taxon>
        <taxon>Paenibacillus</taxon>
    </lineage>
</organism>
<feature type="region of interest" description="Disordered" evidence="7">
    <location>
        <begin position="67"/>
        <end position="126"/>
    </location>
</feature>
<dbReference type="InterPro" id="IPR007168">
    <property type="entry name" value="Phageshock_PspC_N"/>
</dbReference>
<evidence type="ECO:0000256" key="6">
    <source>
        <dbReference type="SAM" id="Coils"/>
    </source>
</evidence>
<dbReference type="PANTHER" id="PTHR33885">
    <property type="entry name" value="PHAGE SHOCK PROTEIN C"/>
    <property type="match status" value="1"/>
</dbReference>
<keyword evidence="4 8" id="KW-1133">Transmembrane helix</keyword>
<dbReference type="Pfam" id="PF04024">
    <property type="entry name" value="PspC"/>
    <property type="match status" value="1"/>
</dbReference>
<evidence type="ECO:0000256" key="4">
    <source>
        <dbReference type="ARBA" id="ARBA00022989"/>
    </source>
</evidence>
<keyword evidence="5 8" id="KW-0472">Membrane</keyword>
<evidence type="ECO:0000313" key="10">
    <source>
        <dbReference type="EMBL" id="GIO47351.1"/>
    </source>
</evidence>
<dbReference type="Proteomes" id="UP000682811">
    <property type="component" value="Unassembled WGS sequence"/>
</dbReference>
<keyword evidence="6" id="KW-0175">Coiled coil</keyword>
<keyword evidence="3 8" id="KW-0812">Transmembrane</keyword>
<dbReference type="GO" id="GO:0005886">
    <property type="term" value="C:plasma membrane"/>
    <property type="evidence" value="ECO:0007669"/>
    <property type="project" value="UniProtKB-SubCell"/>
</dbReference>
<evidence type="ECO:0000256" key="3">
    <source>
        <dbReference type="ARBA" id="ARBA00022692"/>
    </source>
</evidence>
<accession>A0A920CND8</accession>
<evidence type="ECO:0000256" key="5">
    <source>
        <dbReference type="ARBA" id="ARBA00023136"/>
    </source>
</evidence>
<dbReference type="RefSeq" id="WP_212978215.1">
    <property type="nucleotide sequence ID" value="NZ_AP025343.1"/>
</dbReference>
<proteinExistence type="predicted"/>
<dbReference type="AlphaFoldDB" id="A0A920CND8"/>
<evidence type="ECO:0000259" key="9">
    <source>
        <dbReference type="Pfam" id="PF04024"/>
    </source>
</evidence>
<dbReference type="EMBL" id="BORT01000007">
    <property type="protein sequence ID" value="GIO47351.1"/>
    <property type="molecule type" value="Genomic_DNA"/>
</dbReference>
<evidence type="ECO:0000256" key="7">
    <source>
        <dbReference type="SAM" id="MobiDB-lite"/>
    </source>
</evidence>
<name>A0A920CND8_9BACL</name>
<feature type="domain" description="Phage shock protein PspC N-terminal" evidence="9">
    <location>
        <begin position="3"/>
        <end position="60"/>
    </location>
</feature>
<keyword evidence="11" id="KW-1185">Reference proteome</keyword>
<dbReference type="PANTHER" id="PTHR33885:SF3">
    <property type="entry name" value="PHAGE SHOCK PROTEIN C"/>
    <property type="match status" value="1"/>
</dbReference>
<gene>
    <name evidence="10" type="ORF">J34TS1_21160</name>
</gene>
<evidence type="ECO:0000256" key="8">
    <source>
        <dbReference type="SAM" id="Phobius"/>
    </source>
</evidence>
<comment type="caution">
    <text evidence="10">The sequence shown here is derived from an EMBL/GenBank/DDBJ whole genome shotgun (WGS) entry which is preliminary data.</text>
</comment>
<keyword evidence="2" id="KW-1003">Cell membrane</keyword>